<accession>A0A2U9R2K7</accession>
<evidence type="ECO:0000256" key="6">
    <source>
        <dbReference type="ARBA" id="ARBA00022989"/>
    </source>
</evidence>
<dbReference type="VEuPathDB" id="FungiDB:C5L36_0B07620"/>
<dbReference type="Proteomes" id="UP000249293">
    <property type="component" value="Chromosome 2"/>
</dbReference>
<dbReference type="GO" id="GO:0006465">
    <property type="term" value="P:signal peptide processing"/>
    <property type="evidence" value="ECO:0007669"/>
    <property type="project" value="UniProtKB-UniRule"/>
</dbReference>
<protein>
    <recommendedName>
        <fullName evidence="9">Signal peptidase subunit 3</fullName>
    </recommendedName>
</protein>
<dbReference type="PANTHER" id="PTHR12804">
    <property type="entry name" value="MICROSOMAL SIGNAL PEPTIDASE 23 KD SUBUNIT SPC22/23"/>
    <property type="match status" value="1"/>
</dbReference>
<dbReference type="PIRSF" id="PIRSF016089">
    <property type="entry name" value="SPC22"/>
    <property type="match status" value="1"/>
</dbReference>
<evidence type="ECO:0000256" key="10">
    <source>
        <dbReference type="SAM" id="Phobius"/>
    </source>
</evidence>
<evidence type="ECO:0000256" key="7">
    <source>
        <dbReference type="ARBA" id="ARBA00023136"/>
    </source>
</evidence>
<evidence type="ECO:0000256" key="2">
    <source>
        <dbReference type="ARBA" id="ARBA00009289"/>
    </source>
</evidence>
<gene>
    <name evidence="11" type="ORF">C5L36_0B07620</name>
</gene>
<dbReference type="Pfam" id="PF04573">
    <property type="entry name" value="SPC22"/>
    <property type="match status" value="1"/>
</dbReference>
<dbReference type="OrthoDB" id="10261524at2759"/>
<proteinExistence type="inferred from homology"/>
<keyword evidence="4 9" id="KW-0256">Endoplasmic reticulum</keyword>
<reference evidence="11 12" key="1">
    <citation type="submission" date="2018-06" db="EMBL/GenBank/DDBJ databases">
        <title>Population genomics shows no distinction between pathogenic Candida krusei and environmental Pichia kudriavzevii: One species, four names.</title>
        <authorList>
            <person name="Douglass A.P."/>
            <person name="Offei B."/>
            <person name="Braun-Galleani S."/>
            <person name="Coughlan A.Y."/>
            <person name="Martos A."/>
            <person name="Ortiz-Merino R.A."/>
            <person name="Byrne K.P."/>
            <person name="Wolfe K.H."/>
        </authorList>
    </citation>
    <scope>NUCLEOTIDE SEQUENCE [LARGE SCALE GENOMIC DNA]</scope>
    <source>
        <strain evidence="11 12">CBS573</strain>
    </source>
</reference>
<dbReference type="KEGG" id="pkz:C5L36_0B07620"/>
<comment type="subcellular location">
    <subcellularLocation>
        <location evidence="1">Endoplasmic reticulum membrane</location>
        <topology evidence="1">Single-pass type II membrane protein</topology>
    </subcellularLocation>
</comment>
<organism evidence="11 12">
    <name type="scientific">Pichia kudriavzevii</name>
    <name type="common">Yeast</name>
    <name type="synonym">Issatchenkia orientalis</name>
    <dbReference type="NCBI Taxonomy" id="4909"/>
    <lineage>
        <taxon>Eukaryota</taxon>
        <taxon>Fungi</taxon>
        <taxon>Dikarya</taxon>
        <taxon>Ascomycota</taxon>
        <taxon>Saccharomycotina</taxon>
        <taxon>Pichiomycetes</taxon>
        <taxon>Pichiales</taxon>
        <taxon>Pichiaceae</taxon>
        <taxon>Pichia</taxon>
    </lineage>
</organism>
<keyword evidence="5" id="KW-0735">Signal-anchor</keyword>
<evidence type="ECO:0000256" key="3">
    <source>
        <dbReference type="ARBA" id="ARBA00022692"/>
    </source>
</evidence>
<evidence type="ECO:0000256" key="5">
    <source>
        <dbReference type="ARBA" id="ARBA00022968"/>
    </source>
</evidence>
<keyword evidence="12" id="KW-1185">Reference proteome</keyword>
<dbReference type="EMBL" id="CP028774">
    <property type="protein sequence ID" value="AWU75513.1"/>
    <property type="molecule type" value="Genomic_DNA"/>
</dbReference>
<evidence type="ECO:0000256" key="1">
    <source>
        <dbReference type="ARBA" id="ARBA00004648"/>
    </source>
</evidence>
<name>A0A2U9R2K7_PICKU</name>
<evidence type="ECO:0000256" key="9">
    <source>
        <dbReference type="PIRNR" id="PIRNR016089"/>
    </source>
</evidence>
<dbReference type="GeneID" id="40383278"/>
<dbReference type="STRING" id="4909.A0A2U9R2K7"/>
<comment type="similarity">
    <text evidence="2 9">Belongs to the SPCS3 family.</text>
</comment>
<keyword evidence="3 10" id="KW-0812">Transmembrane</keyword>
<dbReference type="GO" id="GO:0005787">
    <property type="term" value="C:signal peptidase complex"/>
    <property type="evidence" value="ECO:0007669"/>
    <property type="project" value="UniProtKB-UniRule"/>
</dbReference>
<keyword evidence="6 10" id="KW-1133">Transmembrane helix</keyword>
<dbReference type="InterPro" id="IPR007653">
    <property type="entry name" value="SPC3"/>
</dbReference>
<dbReference type="AlphaFoldDB" id="A0A2U9R2K7"/>
<evidence type="ECO:0000313" key="12">
    <source>
        <dbReference type="Proteomes" id="UP000249293"/>
    </source>
</evidence>
<dbReference type="RefSeq" id="XP_029320990.1">
    <property type="nucleotide sequence ID" value="XM_029465131.1"/>
</dbReference>
<keyword evidence="7 9" id="KW-0472">Membrane</keyword>
<feature type="transmembrane region" description="Helical" evidence="10">
    <location>
        <begin position="12"/>
        <end position="34"/>
    </location>
</feature>
<dbReference type="GO" id="GO:0045047">
    <property type="term" value="P:protein targeting to ER"/>
    <property type="evidence" value="ECO:0007669"/>
    <property type="project" value="TreeGrafter"/>
</dbReference>
<sequence>MHSLAQRVSTLSSIVTTFCFAAIALVSIMTLAIPQGSVNSLRFRSSKPIVTLKNTRNYGATKNTPKENARFKFDIVADFSDLVDWNTKQIFTYVYVELDDVFGSDDNKSNKLVVWDKILTEKDKMYINYKNLKSKYSIWDYDPELHGRTGHFKLGYNIQPYVGPLSFGEVDLNNTFTFPATKV</sequence>
<evidence type="ECO:0000256" key="8">
    <source>
        <dbReference type="ARBA" id="ARBA00045670"/>
    </source>
</evidence>
<comment type="function">
    <text evidence="8">Essential component of the signal peptidase complex (SPC) which catalyzes the cleavage of N-terminal signal sequences from nascent proteins as they are translocated into the lumen of the endoplasmic reticulum. Essential for the SPC catalytic activity, possibly by stabilizing and positioning the active center of the complex close to the lumenal surface. Essential for viability.</text>
</comment>
<evidence type="ECO:0000256" key="4">
    <source>
        <dbReference type="ARBA" id="ARBA00022824"/>
    </source>
</evidence>
<evidence type="ECO:0000313" key="11">
    <source>
        <dbReference type="EMBL" id="AWU75513.1"/>
    </source>
</evidence>
<dbReference type="PANTHER" id="PTHR12804:SF0">
    <property type="entry name" value="SIGNAL PEPTIDASE COMPLEX SUBUNIT 3"/>
    <property type="match status" value="1"/>
</dbReference>